<comment type="function">
    <text evidence="11">Catalyzes the reversible phosphorylation of UMP to UDP.</text>
</comment>
<evidence type="ECO:0000256" key="6">
    <source>
        <dbReference type="ARBA" id="ARBA00022741"/>
    </source>
</evidence>
<sequence length="241" mass="25821">MGGHGFPYRRILLKLSGQALQGPAGYGIDRATLNYVASQIEAVHSLRVEVAIAVGGGNIWRGEEQAATSGIDRATADYMGMLATVFNALALKGALEVRNVETRVQSAISMPQVAEGYIRQLAIEHLEKGRVVIFAAGTGNPFFTTDTAGALRALEIGADVLLMAKNRVDGVYTADPVVDPSAQRYDRLSFMDALSQGLGVMDVTALSLCMDNHLRIVVFDLTNPENLTKIIEGEQVGTVIE</sequence>
<keyword evidence="6 11" id="KW-0547">Nucleotide-binding</keyword>
<dbReference type="Gene3D" id="3.40.1160.10">
    <property type="entry name" value="Acetylglutamate kinase-like"/>
    <property type="match status" value="1"/>
</dbReference>
<comment type="subcellular location">
    <subcellularLocation>
        <location evidence="1 11">Cytoplasm</location>
    </subcellularLocation>
</comment>
<protein>
    <recommendedName>
        <fullName evidence="11">Uridylate kinase</fullName>
        <shortName evidence="11">UK</shortName>
        <ecNumber evidence="11">2.7.4.22</ecNumber>
    </recommendedName>
    <alternativeName>
        <fullName evidence="11">Uridine monophosphate kinase</fullName>
        <shortName evidence="11">UMP kinase</shortName>
        <shortName evidence="11">UMPK</shortName>
    </alternativeName>
</protein>
<feature type="binding site" evidence="11">
    <location>
        <begin position="14"/>
        <end position="17"/>
    </location>
    <ligand>
        <name>ATP</name>
        <dbReference type="ChEBI" id="CHEBI:30616"/>
    </ligand>
</feature>
<evidence type="ECO:0000313" key="13">
    <source>
        <dbReference type="EMBL" id="OGG44319.1"/>
    </source>
</evidence>
<dbReference type="InterPro" id="IPR001048">
    <property type="entry name" value="Asp/Glu/Uridylate_kinase"/>
</dbReference>
<dbReference type="EC" id="2.7.4.22" evidence="11"/>
<feature type="binding site" evidence="11">
    <location>
        <position position="77"/>
    </location>
    <ligand>
        <name>UMP</name>
        <dbReference type="ChEBI" id="CHEBI:57865"/>
    </ligand>
</feature>
<dbReference type="NCBIfam" id="TIGR02075">
    <property type="entry name" value="pyrH_bact"/>
    <property type="match status" value="1"/>
</dbReference>
<dbReference type="CDD" id="cd04254">
    <property type="entry name" value="AAK_UMPK-PyrH-Ec"/>
    <property type="match status" value="1"/>
</dbReference>
<comment type="activity regulation">
    <text evidence="11">Allosterically activated by GTP. Inhibited by UTP.</text>
</comment>
<dbReference type="GO" id="GO:0005524">
    <property type="term" value="F:ATP binding"/>
    <property type="evidence" value="ECO:0007669"/>
    <property type="project" value="UniProtKB-KW"/>
</dbReference>
<feature type="region of interest" description="Involved in allosteric activation by GTP" evidence="11">
    <location>
        <begin position="22"/>
        <end position="27"/>
    </location>
</feature>
<dbReference type="SUPFAM" id="SSF53633">
    <property type="entry name" value="Carbamate kinase-like"/>
    <property type="match status" value="1"/>
</dbReference>
<evidence type="ECO:0000256" key="2">
    <source>
        <dbReference type="ARBA" id="ARBA00004791"/>
    </source>
</evidence>
<evidence type="ECO:0000256" key="4">
    <source>
        <dbReference type="ARBA" id="ARBA00022490"/>
    </source>
</evidence>
<feature type="domain" description="Aspartate/glutamate/uridylate kinase" evidence="12">
    <location>
        <begin position="10"/>
        <end position="220"/>
    </location>
</feature>
<feature type="binding site" evidence="11">
    <location>
        <position position="172"/>
    </location>
    <ligand>
        <name>ATP</name>
        <dbReference type="ChEBI" id="CHEBI:30616"/>
    </ligand>
</feature>
<dbReference type="PANTHER" id="PTHR42833:SF4">
    <property type="entry name" value="URIDYLATE KINASE PUMPKIN, CHLOROPLASTIC"/>
    <property type="match status" value="1"/>
</dbReference>
<accession>A0A1F6C586</accession>
<feature type="binding site" evidence="11">
    <location>
        <position position="61"/>
    </location>
    <ligand>
        <name>ATP</name>
        <dbReference type="ChEBI" id="CHEBI:30616"/>
    </ligand>
</feature>
<dbReference type="PANTHER" id="PTHR42833">
    <property type="entry name" value="URIDYLATE KINASE"/>
    <property type="match status" value="1"/>
</dbReference>
<dbReference type="PIRSF" id="PIRSF005650">
    <property type="entry name" value="Uridylate_kin"/>
    <property type="match status" value="1"/>
</dbReference>
<dbReference type="GO" id="GO:0044210">
    <property type="term" value="P:'de novo' CTP biosynthetic process"/>
    <property type="evidence" value="ECO:0007669"/>
    <property type="project" value="UniProtKB-UniRule"/>
</dbReference>
<dbReference type="GO" id="GO:0006225">
    <property type="term" value="P:UDP biosynthetic process"/>
    <property type="evidence" value="ECO:0007669"/>
    <property type="project" value="TreeGrafter"/>
</dbReference>
<comment type="similarity">
    <text evidence="3 11">Belongs to the UMP kinase family.</text>
</comment>
<name>A0A1F6C586_HANXR</name>
<dbReference type="FunFam" id="3.40.1160.10:FF:000001">
    <property type="entry name" value="Uridylate kinase"/>
    <property type="match status" value="1"/>
</dbReference>
<dbReference type="UniPathway" id="UPA00159">
    <property type="reaction ID" value="UER00275"/>
</dbReference>
<dbReference type="Proteomes" id="UP000178606">
    <property type="component" value="Unassembled WGS sequence"/>
</dbReference>
<dbReference type="GO" id="GO:0005737">
    <property type="term" value="C:cytoplasm"/>
    <property type="evidence" value="ECO:0007669"/>
    <property type="project" value="UniProtKB-SubCell"/>
</dbReference>
<evidence type="ECO:0000256" key="1">
    <source>
        <dbReference type="ARBA" id="ARBA00004496"/>
    </source>
</evidence>
<reference evidence="13 14" key="1">
    <citation type="journal article" date="2016" name="Nat. Commun.">
        <title>Thousands of microbial genomes shed light on interconnected biogeochemical processes in an aquifer system.</title>
        <authorList>
            <person name="Anantharaman K."/>
            <person name="Brown C.T."/>
            <person name="Hug L.A."/>
            <person name="Sharon I."/>
            <person name="Castelle C.J."/>
            <person name="Probst A.J."/>
            <person name="Thomas B.C."/>
            <person name="Singh A."/>
            <person name="Wilkins M.J."/>
            <person name="Karaoz U."/>
            <person name="Brodie E.L."/>
            <person name="Williams K.H."/>
            <person name="Hubbard S.S."/>
            <person name="Banfield J.F."/>
        </authorList>
    </citation>
    <scope>NUCLEOTIDE SEQUENCE [LARGE SCALE GENOMIC DNA]</scope>
    <source>
        <strain evidence="14">RIFCSPLOWO2_12_FULL_64_10</strain>
    </source>
</reference>
<feature type="binding site" evidence="11">
    <location>
        <position position="56"/>
    </location>
    <ligand>
        <name>UMP</name>
        <dbReference type="ChEBI" id="CHEBI:57865"/>
    </ligand>
</feature>
<comment type="catalytic activity">
    <reaction evidence="10 11">
        <text>UMP + ATP = UDP + ADP</text>
        <dbReference type="Rhea" id="RHEA:24400"/>
        <dbReference type="ChEBI" id="CHEBI:30616"/>
        <dbReference type="ChEBI" id="CHEBI:57865"/>
        <dbReference type="ChEBI" id="CHEBI:58223"/>
        <dbReference type="ChEBI" id="CHEBI:456216"/>
        <dbReference type="EC" id="2.7.4.22"/>
    </reaction>
</comment>
<feature type="binding site" evidence="11">
    <location>
        <position position="57"/>
    </location>
    <ligand>
        <name>ATP</name>
        <dbReference type="ChEBI" id="CHEBI:30616"/>
    </ligand>
</feature>
<keyword evidence="5 11" id="KW-0808">Transferase</keyword>
<organism evidence="13 14">
    <name type="scientific">Handelsmanbacteria sp. (strain RIFCSPLOWO2_12_FULL_64_10)</name>
    <dbReference type="NCBI Taxonomy" id="1817868"/>
    <lineage>
        <taxon>Bacteria</taxon>
        <taxon>Candidatus Handelsmaniibacteriota</taxon>
    </lineage>
</organism>
<dbReference type="InterPro" id="IPR011817">
    <property type="entry name" value="Uridylate_kinase"/>
</dbReference>
<keyword evidence="9 11" id="KW-0665">Pyrimidine biosynthesis</keyword>
<proteinExistence type="inferred from homology"/>
<feature type="binding site" evidence="11">
    <location>
        <position position="175"/>
    </location>
    <ligand>
        <name>ATP</name>
        <dbReference type="ChEBI" id="CHEBI:30616"/>
    </ligand>
</feature>
<evidence type="ECO:0000256" key="3">
    <source>
        <dbReference type="ARBA" id="ARBA00007614"/>
    </source>
</evidence>
<feature type="binding site" evidence="11">
    <location>
        <begin position="138"/>
        <end position="145"/>
    </location>
    <ligand>
        <name>UMP</name>
        <dbReference type="ChEBI" id="CHEBI:57865"/>
    </ligand>
</feature>
<gene>
    <name evidence="11" type="primary">pyrH</name>
    <name evidence="13" type="ORF">A3F84_23295</name>
</gene>
<evidence type="ECO:0000256" key="11">
    <source>
        <dbReference type="HAMAP-Rule" id="MF_01220"/>
    </source>
</evidence>
<feature type="binding site" evidence="11">
    <location>
        <position position="166"/>
    </location>
    <ligand>
        <name>ATP</name>
        <dbReference type="ChEBI" id="CHEBI:30616"/>
    </ligand>
</feature>
<dbReference type="HAMAP" id="MF_01220_B">
    <property type="entry name" value="PyrH_B"/>
    <property type="match status" value="1"/>
</dbReference>
<keyword evidence="7 11" id="KW-0418">Kinase</keyword>
<dbReference type="EMBL" id="MFKF01000407">
    <property type="protein sequence ID" value="OGG44319.1"/>
    <property type="molecule type" value="Genomic_DNA"/>
</dbReference>
<comment type="caution">
    <text evidence="11">Lacks conserved residue(s) required for the propagation of feature annotation.</text>
</comment>
<evidence type="ECO:0000256" key="8">
    <source>
        <dbReference type="ARBA" id="ARBA00022840"/>
    </source>
</evidence>
<keyword evidence="8 11" id="KW-0067">ATP-binding</keyword>
<evidence type="ECO:0000256" key="5">
    <source>
        <dbReference type="ARBA" id="ARBA00022679"/>
    </source>
</evidence>
<comment type="caution">
    <text evidence="13">The sequence shown here is derived from an EMBL/GenBank/DDBJ whole genome shotgun (WGS) entry which is preliminary data.</text>
</comment>
<dbReference type="AlphaFoldDB" id="A0A1F6C586"/>
<dbReference type="GO" id="GO:0033862">
    <property type="term" value="F:UMP kinase activity"/>
    <property type="evidence" value="ECO:0007669"/>
    <property type="project" value="UniProtKB-EC"/>
</dbReference>
<evidence type="ECO:0000259" key="12">
    <source>
        <dbReference type="Pfam" id="PF00696"/>
    </source>
</evidence>
<dbReference type="InterPro" id="IPR015963">
    <property type="entry name" value="Uridylate_kinase_bac"/>
</dbReference>
<evidence type="ECO:0000256" key="10">
    <source>
        <dbReference type="ARBA" id="ARBA00047767"/>
    </source>
</evidence>
<evidence type="ECO:0000313" key="14">
    <source>
        <dbReference type="Proteomes" id="UP000178606"/>
    </source>
</evidence>
<keyword evidence="11" id="KW-0021">Allosteric enzyme</keyword>
<keyword evidence="4 11" id="KW-0963">Cytoplasm</keyword>
<comment type="subunit">
    <text evidence="11">Homohexamer.</text>
</comment>
<dbReference type="InterPro" id="IPR036393">
    <property type="entry name" value="AceGlu_kinase-like_sf"/>
</dbReference>
<comment type="pathway">
    <text evidence="2 11">Pyrimidine metabolism; CTP biosynthesis via de novo pathway; UDP from UMP (UMPK route): step 1/1.</text>
</comment>
<evidence type="ECO:0000256" key="7">
    <source>
        <dbReference type="ARBA" id="ARBA00022777"/>
    </source>
</evidence>
<evidence type="ECO:0000256" key="9">
    <source>
        <dbReference type="ARBA" id="ARBA00022975"/>
    </source>
</evidence>
<dbReference type="Pfam" id="PF00696">
    <property type="entry name" value="AA_kinase"/>
    <property type="match status" value="1"/>
</dbReference>